<sequence>MKLEMGYSTVSDQQGVSAYVADLQLHMTLQARNLVPNLTIARDSREQMLQQTQADLEKFVSRQTL</sequence>
<dbReference type="eggNOG" id="ENOG503328M">
    <property type="taxonomic scope" value="Bacteria"/>
</dbReference>
<dbReference type="Proteomes" id="UP000027395">
    <property type="component" value="Chromosome"/>
</dbReference>
<accession>A0A073CEP4</accession>
<dbReference type="STRING" id="388467.A19Y_1587"/>
<dbReference type="AlphaFoldDB" id="A0A073CEP4"/>
<evidence type="ECO:0000313" key="1">
    <source>
        <dbReference type="EMBL" id="KEI66606.1"/>
    </source>
</evidence>
<organism evidence="1 2">
    <name type="scientific">Planktothrix agardhii (strain NIVA-CYA 126/8)</name>
    <dbReference type="NCBI Taxonomy" id="388467"/>
    <lineage>
        <taxon>Bacteria</taxon>
        <taxon>Bacillati</taxon>
        <taxon>Cyanobacteriota</taxon>
        <taxon>Cyanophyceae</taxon>
        <taxon>Oscillatoriophycideae</taxon>
        <taxon>Oscillatoriales</taxon>
        <taxon>Microcoleaceae</taxon>
        <taxon>Planktothrix</taxon>
    </lineage>
</organism>
<name>A0A073CEP4_PLAA1</name>
<gene>
    <name evidence="1" type="ORF">A19Y_1587</name>
</gene>
<keyword evidence="2" id="KW-1185">Reference proteome</keyword>
<proteinExistence type="predicted"/>
<dbReference type="PATRIC" id="fig|388467.6.peg.1521"/>
<evidence type="ECO:0000313" key="2">
    <source>
        <dbReference type="Proteomes" id="UP000027395"/>
    </source>
</evidence>
<protein>
    <submittedName>
        <fullName evidence="1">Uncharacterized protein</fullName>
    </submittedName>
</protein>
<reference evidence="1 2" key="1">
    <citation type="journal article" date="2014" name="Appl. Environ. Microbiol.">
        <title>Elucidation of insertion elements encoded on plasmids and in vitro construction of shuttle vectors from the toxic cyanobacterium Planktothrix.</title>
        <authorList>
            <person name="Christiansen G."/>
            <person name="Goesmann A."/>
            <person name="Kurmayer R."/>
        </authorList>
    </citation>
    <scope>NUCLEOTIDE SEQUENCE [LARGE SCALE GENOMIC DNA]</scope>
    <source>
        <strain evidence="1 2">NIVA-CYA 126/8</strain>
    </source>
</reference>
<dbReference type="HOGENOM" id="CLU_192953_0_0_3"/>
<dbReference type="EMBL" id="CM002803">
    <property type="protein sequence ID" value="KEI66606.1"/>
    <property type="molecule type" value="Genomic_DNA"/>
</dbReference>